<dbReference type="SUPFAM" id="SSF56672">
    <property type="entry name" value="DNA/RNA polymerases"/>
    <property type="match status" value="1"/>
</dbReference>
<dbReference type="Proteomes" id="UP000480425">
    <property type="component" value="Unassembled WGS sequence"/>
</dbReference>
<dbReference type="RefSeq" id="WP_153122373.1">
    <property type="nucleotide sequence ID" value="NZ_VZCB01000037.1"/>
</dbReference>
<name>A0A6G1TYW2_9BACT</name>
<dbReference type="InterPro" id="IPR043502">
    <property type="entry name" value="DNA/RNA_pol_sf"/>
</dbReference>
<dbReference type="InterPro" id="IPR051083">
    <property type="entry name" value="GrpII_Intron_Splice-Mob/Def"/>
</dbReference>
<evidence type="ECO:0000313" key="4">
    <source>
        <dbReference type="Proteomes" id="UP000480425"/>
    </source>
</evidence>
<comment type="caution">
    <text evidence="3">The sequence shown here is derived from an EMBL/GenBank/DDBJ whole genome shotgun (WGS) entry which is preliminary data.</text>
</comment>
<protein>
    <recommendedName>
        <fullName evidence="2">Reverse transcriptase domain-containing protein</fullName>
    </recommendedName>
</protein>
<dbReference type="Pfam" id="PF00078">
    <property type="entry name" value="RVT_1"/>
    <property type="match status" value="1"/>
</dbReference>
<sequence length="463" mass="54607">MRTVDEFFSPSYFTTYFNKHLKGKKGGGRDGLSPIAFWSKYGDELPIFVQRCKEGTYRFSPYKEKLVLKGRGKPPRVLSVPSIRDRLVLGVLNDYLQEMFPEAVNHQVPNSYISDASSFLVEHFYKPVYCFKTDFQHFYDEINRKRLMSILEKRLDKNMLLLVEQAIATPTVACKEQIPTQLKETGNKGVPQGLAISNILAGIYMLDFDEYFSSDYSPVLFYRRYVDDILILDPYLSPLFKDEFESEMDKFQLDLRLSSNKTSLVEVGKSDIDYIGYLIRDYHKISVRQKNMQSYLNRIARLVTLYKAQKENRSLRPPFISENDKIETYYKDSINELIAGFKSNNHLYGWLPYFQSLTDIALLYTLDSVIHRKFLNDDRISDEFRKEIFHVPDVYWDLKHHSGSSYLEDYDNITSVDSMRRLLIKWGRINENLHYQDDDIRTMYYIYLETKKKFAQRTVGQTY</sequence>
<gene>
    <name evidence="3" type="ORF">F7D73_03890</name>
</gene>
<dbReference type="AlphaFoldDB" id="A0A6G1TYW2"/>
<evidence type="ECO:0000256" key="1">
    <source>
        <dbReference type="ARBA" id="ARBA00034120"/>
    </source>
</evidence>
<dbReference type="EMBL" id="VZCB01000037">
    <property type="protein sequence ID" value="MQN80109.1"/>
    <property type="molecule type" value="Genomic_DNA"/>
</dbReference>
<dbReference type="PROSITE" id="PS50878">
    <property type="entry name" value="RT_POL"/>
    <property type="match status" value="1"/>
</dbReference>
<dbReference type="OrthoDB" id="9780724at2"/>
<accession>A0A6G1TYW2</accession>
<organism evidence="3 4">
    <name type="scientific">Segatella copri</name>
    <dbReference type="NCBI Taxonomy" id="165179"/>
    <lineage>
        <taxon>Bacteria</taxon>
        <taxon>Pseudomonadati</taxon>
        <taxon>Bacteroidota</taxon>
        <taxon>Bacteroidia</taxon>
        <taxon>Bacteroidales</taxon>
        <taxon>Prevotellaceae</taxon>
        <taxon>Segatella</taxon>
    </lineage>
</organism>
<evidence type="ECO:0000259" key="2">
    <source>
        <dbReference type="PROSITE" id="PS50878"/>
    </source>
</evidence>
<evidence type="ECO:0000313" key="3">
    <source>
        <dbReference type="EMBL" id="MQN80109.1"/>
    </source>
</evidence>
<dbReference type="PANTHER" id="PTHR34047:SF8">
    <property type="entry name" value="PROTEIN YKFC"/>
    <property type="match status" value="1"/>
</dbReference>
<comment type="similarity">
    <text evidence="1">Belongs to the bacterial reverse transcriptase family.</text>
</comment>
<dbReference type="InterPro" id="IPR000477">
    <property type="entry name" value="RT_dom"/>
</dbReference>
<dbReference type="PANTHER" id="PTHR34047">
    <property type="entry name" value="NUCLEAR INTRON MATURASE 1, MITOCHONDRIAL-RELATED"/>
    <property type="match status" value="1"/>
</dbReference>
<feature type="domain" description="Reverse transcriptase" evidence="2">
    <location>
        <begin position="48"/>
        <end position="279"/>
    </location>
</feature>
<reference evidence="3 4" key="1">
    <citation type="submission" date="2019-09" db="EMBL/GenBank/DDBJ databases">
        <title>Distinct polysaccharide growth profiles of human intestinal Prevotella copri isolates.</title>
        <authorList>
            <person name="Fehlner-Peach H."/>
            <person name="Magnabosco C."/>
            <person name="Raghavan V."/>
            <person name="Scher J.U."/>
            <person name="Tett A."/>
            <person name="Cox L.M."/>
            <person name="Gottsegen C."/>
            <person name="Watters A."/>
            <person name="Wiltshire- Gordon J.D."/>
            <person name="Segata N."/>
            <person name="Bonneau R."/>
            <person name="Littman D.R."/>
        </authorList>
    </citation>
    <scope>NUCLEOTIDE SEQUENCE [LARGE SCALE GENOMIC DNA]</scope>
    <source>
        <strain evidence="4">iA622</strain>
    </source>
</reference>
<proteinExistence type="inferred from homology"/>